<keyword evidence="11" id="KW-1185">Reference proteome</keyword>
<organism evidence="10 11">
    <name type="scientific">Pythium insidiosum</name>
    <name type="common">Pythiosis disease agent</name>
    <dbReference type="NCBI Taxonomy" id="114742"/>
    <lineage>
        <taxon>Eukaryota</taxon>
        <taxon>Sar</taxon>
        <taxon>Stramenopiles</taxon>
        <taxon>Oomycota</taxon>
        <taxon>Peronosporomycetes</taxon>
        <taxon>Pythiales</taxon>
        <taxon>Pythiaceae</taxon>
        <taxon>Pythium</taxon>
    </lineage>
</organism>
<evidence type="ECO:0000256" key="2">
    <source>
        <dbReference type="ARBA" id="ARBA00005228"/>
    </source>
</evidence>
<feature type="domain" description="Peptidase S9A N-terminal" evidence="9">
    <location>
        <begin position="71"/>
        <end position="460"/>
    </location>
</feature>
<sequence length="751" mass="85903">MSKAGGLNVGVGLAATAAAAAMYAVRLRRAVYSSLAQNVRPPVLEKRPHMVPFGAVSGQNRGPNPMKPILYMEDPYFYVRDDTRKNEEVIEHLRKENAYTDLKTKHLANVRENLYNELLSHVQETDEEYPYPHGSYLYYTRTEKGSSYTFHCRKPKTSDAASAPEELILDENEIAKGHNHCDVSNVRPSPDHRYLAYMVDFNGYETYTGFIKDLKTGKLLPDRLENISSLQWGADSSVLFYATQDEAHRQNKLWRHKVGGADEDECLYTENDELYSAYFSKSRSGKYMFFMSVSSETSEVSFLDLQNPSKGLQVIAKRQKGVQYWVDHHGEHFYIVTNKDKATNFKLVRAPVTAPTPDHWKEVFPYDSKVKVDQVDCFKDFIVMSGRQDGFSQLWIIKVKANGAHEKHRIAFDETSYTVSGSVNRDYDTKKYRFVYSSMTTPRTTYDYEVDTKEKVFLKEKPCPNYDRSLYKSERLEATASDGTKVPISIVYRKDLRTKERQPLHLYGYGSYEICIDPSFVSTILPMLDRGVIYAIAHIRGGGEMGRTWYENAKYKTKINTFTDFIACGQHLVDTGVTSPSMMTCEGRSAGGLLMGAVLNMRPDLFTAAIAGVPFVDVMNTMRDASIPLTTGEWEEWGNPNEAEYFHYMLSYSPYENVKPQAYPNILVTSGLYDPRVAYWEPTKWVAKLRDVKSDQNEVLLKMDLSSGHFSASDRYHYLREKAFDLAFLLDQLKRVREDDKKPAAKTSEKK</sequence>
<dbReference type="EMBL" id="JAKCXM010000009">
    <property type="protein sequence ID" value="KAJ0408750.1"/>
    <property type="molecule type" value="Genomic_DNA"/>
</dbReference>
<keyword evidence="4 7" id="KW-0378">Hydrolase</keyword>
<dbReference type="GO" id="GO:0004252">
    <property type="term" value="F:serine-type endopeptidase activity"/>
    <property type="evidence" value="ECO:0007669"/>
    <property type="project" value="UniProtKB-UniRule"/>
</dbReference>
<dbReference type="SUPFAM" id="SSF53474">
    <property type="entry name" value="alpha/beta-Hydrolases"/>
    <property type="match status" value="1"/>
</dbReference>
<dbReference type="PANTHER" id="PTHR11757:SF19">
    <property type="entry name" value="PROLYL ENDOPEPTIDASE-LIKE"/>
    <property type="match status" value="1"/>
</dbReference>
<comment type="function">
    <text evidence="6">Serine peptidase whose precise substrate specificity remains unclear. Does not cleave peptides after a arginine or lysine residue. Regulates trans-Golgi network morphology and sorting by regulating the membrane binding of the AP-1 complex. May play a role in the regulation of synaptic vesicle exocytosis.</text>
</comment>
<dbReference type="EC" id="3.4.21.-" evidence="7"/>
<dbReference type="Gene3D" id="3.40.50.1820">
    <property type="entry name" value="alpha/beta hydrolase"/>
    <property type="match status" value="1"/>
</dbReference>
<dbReference type="InterPro" id="IPR051543">
    <property type="entry name" value="Serine_Peptidase_S9A"/>
</dbReference>
<gene>
    <name evidence="10" type="ORF">P43SY_001974</name>
</gene>
<evidence type="ECO:0000256" key="1">
    <source>
        <dbReference type="ARBA" id="ARBA00001070"/>
    </source>
</evidence>
<name>A0AAD5MAJ6_PYTIN</name>
<evidence type="ECO:0000256" key="6">
    <source>
        <dbReference type="ARBA" id="ARBA00045448"/>
    </source>
</evidence>
<evidence type="ECO:0000259" key="9">
    <source>
        <dbReference type="Pfam" id="PF02897"/>
    </source>
</evidence>
<dbReference type="GO" id="GO:0006508">
    <property type="term" value="P:proteolysis"/>
    <property type="evidence" value="ECO:0007669"/>
    <property type="project" value="UniProtKB-KW"/>
</dbReference>
<reference evidence="10" key="1">
    <citation type="submission" date="2021-12" db="EMBL/GenBank/DDBJ databases">
        <title>Prjna785345.</title>
        <authorList>
            <person name="Rujirawat T."/>
            <person name="Krajaejun T."/>
        </authorList>
    </citation>
    <scope>NUCLEOTIDE SEQUENCE</scope>
    <source>
        <strain evidence="10">Pi057C3</strain>
    </source>
</reference>
<dbReference type="InterPro" id="IPR029058">
    <property type="entry name" value="AB_hydrolase_fold"/>
</dbReference>
<accession>A0AAD5MAJ6</accession>
<dbReference type="Pfam" id="PF02897">
    <property type="entry name" value="Peptidase_S9_N"/>
    <property type="match status" value="1"/>
</dbReference>
<evidence type="ECO:0000313" key="11">
    <source>
        <dbReference type="Proteomes" id="UP001209570"/>
    </source>
</evidence>
<protein>
    <recommendedName>
        <fullName evidence="7">Prolyl endopeptidase</fullName>
        <ecNumber evidence="7">3.4.21.-</ecNumber>
    </recommendedName>
</protein>
<dbReference type="PANTHER" id="PTHR11757">
    <property type="entry name" value="PROTEASE FAMILY S9A OLIGOPEPTIDASE"/>
    <property type="match status" value="1"/>
</dbReference>
<comment type="caution">
    <text evidence="10">The sequence shown here is derived from an EMBL/GenBank/DDBJ whole genome shotgun (WGS) entry which is preliminary data.</text>
</comment>
<dbReference type="PRINTS" id="PR00862">
    <property type="entry name" value="PROLIGOPTASE"/>
</dbReference>
<proteinExistence type="inferred from homology"/>
<feature type="domain" description="Peptidase S9 prolyl oligopeptidase catalytic" evidence="8">
    <location>
        <begin position="520"/>
        <end position="734"/>
    </location>
</feature>
<dbReference type="InterPro" id="IPR002470">
    <property type="entry name" value="Peptidase_S9A"/>
</dbReference>
<dbReference type="FunFam" id="3.40.50.1820:FF:000005">
    <property type="entry name" value="Prolyl endopeptidase"/>
    <property type="match status" value="1"/>
</dbReference>
<evidence type="ECO:0000313" key="10">
    <source>
        <dbReference type="EMBL" id="KAJ0408750.1"/>
    </source>
</evidence>
<keyword evidence="5 7" id="KW-0720">Serine protease</keyword>
<dbReference type="InterPro" id="IPR023302">
    <property type="entry name" value="Pept_S9A_N"/>
</dbReference>
<dbReference type="AlphaFoldDB" id="A0AAD5MAJ6"/>
<keyword evidence="3 7" id="KW-0645">Protease</keyword>
<evidence type="ECO:0000256" key="5">
    <source>
        <dbReference type="ARBA" id="ARBA00022825"/>
    </source>
</evidence>
<dbReference type="SUPFAM" id="SSF50993">
    <property type="entry name" value="Peptidase/esterase 'gauge' domain"/>
    <property type="match status" value="1"/>
</dbReference>
<comment type="similarity">
    <text evidence="2 7">Belongs to the peptidase S9A family.</text>
</comment>
<dbReference type="Proteomes" id="UP001209570">
    <property type="component" value="Unassembled WGS sequence"/>
</dbReference>
<dbReference type="Pfam" id="PF00326">
    <property type="entry name" value="Peptidase_S9"/>
    <property type="match status" value="1"/>
</dbReference>
<comment type="catalytic activity">
    <reaction evidence="1">
        <text>Hydrolysis of Pro-|-Xaa &gt;&gt; Ala-|-Xaa in oligopeptides.</text>
        <dbReference type="EC" id="3.4.21.26"/>
    </reaction>
</comment>
<evidence type="ECO:0000259" key="8">
    <source>
        <dbReference type="Pfam" id="PF00326"/>
    </source>
</evidence>
<evidence type="ECO:0000256" key="3">
    <source>
        <dbReference type="ARBA" id="ARBA00022670"/>
    </source>
</evidence>
<dbReference type="InterPro" id="IPR001375">
    <property type="entry name" value="Peptidase_S9_cat"/>
</dbReference>
<evidence type="ECO:0000256" key="4">
    <source>
        <dbReference type="ARBA" id="ARBA00022801"/>
    </source>
</evidence>
<dbReference type="Gene3D" id="2.130.10.120">
    <property type="entry name" value="Prolyl oligopeptidase, N-terminal domain"/>
    <property type="match status" value="1"/>
</dbReference>
<evidence type="ECO:0000256" key="7">
    <source>
        <dbReference type="RuleBase" id="RU368024"/>
    </source>
</evidence>